<dbReference type="Gene3D" id="1.10.287.130">
    <property type="match status" value="1"/>
</dbReference>
<dbReference type="GO" id="GO:0005524">
    <property type="term" value="F:ATP binding"/>
    <property type="evidence" value="ECO:0007669"/>
    <property type="project" value="UniProtKB-KW"/>
</dbReference>
<dbReference type="AlphaFoldDB" id="A0A9J7BLM4"/>
<evidence type="ECO:0000256" key="2">
    <source>
        <dbReference type="ARBA" id="ARBA00012438"/>
    </source>
</evidence>
<dbReference type="EC" id="2.7.13.3" evidence="2"/>
<feature type="domain" description="Cyclic nucleotide-binding" evidence="3">
    <location>
        <begin position="21"/>
        <end position="139"/>
    </location>
</feature>
<dbReference type="PROSITE" id="PS50109">
    <property type="entry name" value="HIS_KIN"/>
    <property type="match status" value="1"/>
</dbReference>
<comment type="catalytic activity">
    <reaction evidence="1">
        <text>ATP + protein L-histidine = ADP + protein N-phospho-L-histidine.</text>
        <dbReference type="EC" id="2.7.13.3"/>
    </reaction>
</comment>
<name>A0A9J7BLM4_9BACT</name>
<dbReference type="InterPro" id="IPR014710">
    <property type="entry name" value="RmlC-like_jellyroll"/>
</dbReference>
<dbReference type="Pfam" id="PF00027">
    <property type="entry name" value="cNMP_binding"/>
    <property type="match status" value="1"/>
</dbReference>
<evidence type="ECO:0000313" key="5">
    <source>
        <dbReference type="EMBL" id="UWZ81790.1"/>
    </source>
</evidence>
<dbReference type="Gene3D" id="3.30.565.10">
    <property type="entry name" value="Histidine kinase-like ATPase, C-terminal domain"/>
    <property type="match status" value="1"/>
</dbReference>
<dbReference type="GO" id="GO:0004673">
    <property type="term" value="F:protein histidine kinase activity"/>
    <property type="evidence" value="ECO:0007669"/>
    <property type="project" value="UniProtKB-EC"/>
</dbReference>
<dbReference type="KEGG" id="orp:MOP44_14475"/>
<dbReference type="InterPro" id="IPR036890">
    <property type="entry name" value="HATPase_C_sf"/>
</dbReference>
<evidence type="ECO:0000313" key="6">
    <source>
        <dbReference type="Proteomes" id="UP001059380"/>
    </source>
</evidence>
<proteinExistence type="predicted"/>
<dbReference type="SUPFAM" id="SSF51206">
    <property type="entry name" value="cAMP-binding domain-like"/>
    <property type="match status" value="1"/>
</dbReference>
<evidence type="ECO:0000259" key="4">
    <source>
        <dbReference type="PROSITE" id="PS50109"/>
    </source>
</evidence>
<keyword evidence="5" id="KW-0067">ATP-binding</keyword>
<dbReference type="PROSITE" id="PS50042">
    <property type="entry name" value="CNMP_BINDING_3"/>
    <property type="match status" value="1"/>
</dbReference>
<protein>
    <recommendedName>
        <fullName evidence="2">histidine kinase</fullName>
        <ecNumber evidence="2">2.7.13.3</ecNumber>
    </recommendedName>
</protein>
<organism evidence="5 6">
    <name type="scientific">Occallatibacter riparius</name>
    <dbReference type="NCBI Taxonomy" id="1002689"/>
    <lineage>
        <taxon>Bacteria</taxon>
        <taxon>Pseudomonadati</taxon>
        <taxon>Acidobacteriota</taxon>
        <taxon>Terriglobia</taxon>
        <taxon>Terriglobales</taxon>
        <taxon>Acidobacteriaceae</taxon>
        <taxon>Occallatibacter</taxon>
    </lineage>
</organism>
<dbReference type="SMART" id="SM00387">
    <property type="entry name" value="HATPase_c"/>
    <property type="match status" value="1"/>
</dbReference>
<dbReference type="InterPro" id="IPR000595">
    <property type="entry name" value="cNMP-bd_dom"/>
</dbReference>
<dbReference type="CDD" id="cd00038">
    <property type="entry name" value="CAP_ED"/>
    <property type="match status" value="1"/>
</dbReference>
<dbReference type="InterPro" id="IPR003594">
    <property type="entry name" value="HATPase_dom"/>
</dbReference>
<dbReference type="InterPro" id="IPR004358">
    <property type="entry name" value="Sig_transdc_His_kin-like_C"/>
</dbReference>
<reference evidence="5" key="1">
    <citation type="submission" date="2021-04" db="EMBL/GenBank/DDBJ databases">
        <title>Phylogenetic analysis of Acidobacteriaceae.</title>
        <authorList>
            <person name="Qiu L."/>
            <person name="Zhang Q."/>
        </authorList>
    </citation>
    <scope>NUCLEOTIDE SEQUENCE</scope>
    <source>
        <strain evidence="5">DSM 25168</strain>
    </source>
</reference>
<evidence type="ECO:0000256" key="1">
    <source>
        <dbReference type="ARBA" id="ARBA00000085"/>
    </source>
</evidence>
<dbReference type="PANTHER" id="PTHR43065">
    <property type="entry name" value="SENSOR HISTIDINE KINASE"/>
    <property type="match status" value="1"/>
</dbReference>
<dbReference type="EMBL" id="CP093313">
    <property type="protein sequence ID" value="UWZ81790.1"/>
    <property type="molecule type" value="Genomic_DNA"/>
</dbReference>
<dbReference type="InterPro" id="IPR018490">
    <property type="entry name" value="cNMP-bd_dom_sf"/>
</dbReference>
<dbReference type="PRINTS" id="PR00344">
    <property type="entry name" value="BCTRLSENSOR"/>
</dbReference>
<dbReference type="Pfam" id="PF02518">
    <property type="entry name" value="HATPase_c"/>
    <property type="match status" value="1"/>
</dbReference>
<keyword evidence="6" id="KW-1185">Reference proteome</keyword>
<accession>A0A9J7BLM4</accession>
<dbReference type="InterPro" id="IPR005467">
    <property type="entry name" value="His_kinase_dom"/>
</dbReference>
<dbReference type="PANTHER" id="PTHR43065:SF48">
    <property type="entry name" value="HISTIDINE KINASE"/>
    <property type="match status" value="1"/>
</dbReference>
<dbReference type="Gene3D" id="2.60.120.10">
    <property type="entry name" value="Jelly Rolls"/>
    <property type="match status" value="1"/>
</dbReference>
<dbReference type="SUPFAM" id="SSF55874">
    <property type="entry name" value="ATPase domain of HSP90 chaperone/DNA topoisomerase II/histidine kinase"/>
    <property type="match status" value="1"/>
</dbReference>
<sequence length="474" mass="51688">MAFQVPSTFEDRIAALQSIEELKGLAPEELAWIASAGNERSVQDGDLVFSQGAPPHHLIFILAGEVTIKRHRSSPVSVLTGRTGRITGKTPFSRIRAWSAEGRASGNVWLLELHETAFPAMLTAIPSMTERIVRLLIDRNREYTRAEEQIGKLSALGKLAGNLAHEMNNPAAAARSAALALTQDTDTAGSDVRYHLGLKCPDQVVLHSYTRGLDVIRSKIKLGHGPKSSLEVTELEESMADWLRGKGFEDAWKLAPILAEAGLSISELQEFLAPVAAVLYPLALQDLFNTISRDAAIATVTQATGRIFQVVTAVKNYSYMDRQALQKIDLAKALEDVLMMFQPRLINVTIKKEIQPDLPLLEGYGAELNQAFFALIENSLDILGNRGLLTLAVKLQGDEFLVEVGDDGPGIPEDAKDRVFEPFFTTKPLGSGLGLGLDTVQRVVAKHFGTVAFDTSASGTVFHVRLPIARAEIY</sequence>
<gene>
    <name evidence="5" type="ORF">MOP44_14475</name>
</gene>
<feature type="domain" description="Histidine kinase" evidence="4">
    <location>
        <begin position="266"/>
        <end position="470"/>
    </location>
</feature>
<dbReference type="SMART" id="SM00100">
    <property type="entry name" value="cNMP"/>
    <property type="match status" value="1"/>
</dbReference>
<dbReference type="RefSeq" id="WP_260790685.1">
    <property type="nucleotide sequence ID" value="NZ_CP093313.1"/>
</dbReference>
<dbReference type="Proteomes" id="UP001059380">
    <property type="component" value="Chromosome"/>
</dbReference>
<keyword evidence="5" id="KW-0547">Nucleotide-binding</keyword>
<evidence type="ECO:0000259" key="3">
    <source>
        <dbReference type="PROSITE" id="PS50042"/>
    </source>
</evidence>